<dbReference type="KEGG" id="tva:5467808"/>
<evidence type="ECO:0008006" key="3">
    <source>
        <dbReference type="Google" id="ProtNLM"/>
    </source>
</evidence>
<protein>
    <recommendedName>
        <fullName evidence="3">Ubiquitin-like domain-containing protein</fullName>
    </recommendedName>
</protein>
<evidence type="ECO:0000313" key="1">
    <source>
        <dbReference type="EMBL" id="EAY22254.1"/>
    </source>
</evidence>
<dbReference type="VEuPathDB" id="TrichDB:TVAGG3_0381010"/>
<gene>
    <name evidence="1" type="ORF">TVAG_094290</name>
</gene>
<dbReference type="InParanoid" id="A2DBQ1"/>
<sequence>MQDNADFVTISTCYLNKTAQKFRYNRKSTFNEVYQQIIQYLKLPSDEKYKIFVTDNAQMNQLFEPNMKLADFQINSDTTFIISPINYQFPQNPQNMNKLQTNNTFLSNNPYSMNNNLNSTNNTISVPVNFPSNITPMDFDPYMFDINSKIVDYNTNFGFPTGPDNNISRFDINQSGNDSILFNVYDGYESKDPIVIKLLPTFSFDETLTVLLTTMSTDRIGRYILLLEYNNGKIQFF</sequence>
<dbReference type="RefSeq" id="XP_001583240.1">
    <property type="nucleotide sequence ID" value="XM_001583190.1"/>
</dbReference>
<organism evidence="1 2">
    <name type="scientific">Trichomonas vaginalis (strain ATCC PRA-98 / G3)</name>
    <dbReference type="NCBI Taxonomy" id="412133"/>
    <lineage>
        <taxon>Eukaryota</taxon>
        <taxon>Metamonada</taxon>
        <taxon>Parabasalia</taxon>
        <taxon>Trichomonadida</taxon>
        <taxon>Trichomonadidae</taxon>
        <taxon>Trichomonas</taxon>
    </lineage>
</organism>
<reference evidence="1" key="1">
    <citation type="submission" date="2006-10" db="EMBL/GenBank/DDBJ databases">
        <authorList>
            <person name="Amadeo P."/>
            <person name="Zhao Q."/>
            <person name="Wortman J."/>
            <person name="Fraser-Liggett C."/>
            <person name="Carlton J."/>
        </authorList>
    </citation>
    <scope>NUCLEOTIDE SEQUENCE</scope>
    <source>
        <strain evidence="1">G3</strain>
    </source>
</reference>
<evidence type="ECO:0000313" key="2">
    <source>
        <dbReference type="Proteomes" id="UP000001542"/>
    </source>
</evidence>
<name>A2DBQ1_TRIV3</name>
<reference evidence="1" key="2">
    <citation type="journal article" date="2007" name="Science">
        <title>Draft genome sequence of the sexually transmitted pathogen Trichomonas vaginalis.</title>
        <authorList>
            <person name="Carlton J.M."/>
            <person name="Hirt R.P."/>
            <person name="Silva J.C."/>
            <person name="Delcher A.L."/>
            <person name="Schatz M."/>
            <person name="Zhao Q."/>
            <person name="Wortman J.R."/>
            <person name="Bidwell S.L."/>
            <person name="Alsmark U.C.M."/>
            <person name="Besteiro S."/>
            <person name="Sicheritz-Ponten T."/>
            <person name="Noel C.J."/>
            <person name="Dacks J.B."/>
            <person name="Foster P.G."/>
            <person name="Simillion C."/>
            <person name="Van de Peer Y."/>
            <person name="Miranda-Saavedra D."/>
            <person name="Barton G.J."/>
            <person name="Westrop G.D."/>
            <person name="Mueller S."/>
            <person name="Dessi D."/>
            <person name="Fiori P.L."/>
            <person name="Ren Q."/>
            <person name="Paulsen I."/>
            <person name="Zhang H."/>
            <person name="Bastida-Corcuera F.D."/>
            <person name="Simoes-Barbosa A."/>
            <person name="Brown M.T."/>
            <person name="Hayes R.D."/>
            <person name="Mukherjee M."/>
            <person name="Okumura C.Y."/>
            <person name="Schneider R."/>
            <person name="Smith A.J."/>
            <person name="Vanacova S."/>
            <person name="Villalvazo M."/>
            <person name="Haas B.J."/>
            <person name="Pertea M."/>
            <person name="Feldblyum T.V."/>
            <person name="Utterback T.R."/>
            <person name="Shu C.L."/>
            <person name="Osoegawa K."/>
            <person name="de Jong P.J."/>
            <person name="Hrdy I."/>
            <person name="Horvathova L."/>
            <person name="Zubacova Z."/>
            <person name="Dolezal P."/>
            <person name="Malik S.B."/>
            <person name="Logsdon J.M. Jr."/>
            <person name="Henze K."/>
            <person name="Gupta A."/>
            <person name="Wang C.C."/>
            <person name="Dunne R.L."/>
            <person name="Upcroft J.A."/>
            <person name="Upcroft P."/>
            <person name="White O."/>
            <person name="Salzberg S.L."/>
            <person name="Tang P."/>
            <person name="Chiu C.-H."/>
            <person name="Lee Y.-S."/>
            <person name="Embley T.M."/>
            <person name="Coombs G.H."/>
            <person name="Mottram J.C."/>
            <person name="Tachezy J."/>
            <person name="Fraser-Liggett C.M."/>
            <person name="Johnson P.J."/>
        </authorList>
    </citation>
    <scope>NUCLEOTIDE SEQUENCE [LARGE SCALE GENOMIC DNA]</scope>
    <source>
        <strain evidence="1">G3</strain>
    </source>
</reference>
<proteinExistence type="predicted"/>
<accession>A2DBQ1</accession>
<dbReference type="AlphaFoldDB" id="A2DBQ1"/>
<dbReference type="Proteomes" id="UP000001542">
    <property type="component" value="Unassembled WGS sequence"/>
</dbReference>
<keyword evidence="2" id="KW-1185">Reference proteome</keyword>
<dbReference type="VEuPathDB" id="TrichDB:TVAG_094290"/>
<dbReference type="SMR" id="A2DBQ1"/>
<dbReference type="EMBL" id="DS113185">
    <property type="protein sequence ID" value="EAY22254.1"/>
    <property type="molecule type" value="Genomic_DNA"/>
</dbReference>